<evidence type="ECO:0000256" key="2">
    <source>
        <dbReference type="ARBA" id="ARBA00022840"/>
    </source>
</evidence>
<keyword evidence="5" id="KW-1185">Reference proteome</keyword>
<dbReference type="Gene3D" id="3.40.50.300">
    <property type="entry name" value="P-loop containing nucleotide triphosphate hydrolases"/>
    <property type="match status" value="1"/>
</dbReference>
<comment type="caution">
    <text evidence="4">The sequence shown here is derived from an EMBL/GenBank/DDBJ whole genome shotgun (WGS) entry which is preliminary data.</text>
</comment>
<dbReference type="PANTHER" id="PTHR43582">
    <property type="entry name" value="LINEARMYCIN RESISTANCE ATP-BINDING PROTEIN LNRL"/>
    <property type="match status" value="1"/>
</dbReference>
<sequence>MKTDVVVPAISLQGVSKRYGETQALDDISLDIAPGQMFALLGPNGAGKTTLLHIICTILEADKGKTLIFGVDAAKESARARRNLGVVFQQNSLDRRLTVIENLEFHGLVHGVPRRLRRQRIEELLEAVDLTARRNDLVETLSAGLARRLEIARALVHDAGILVMDEPTVGLDTESRQAIWHYIGDLRREFGLTVVTTTHYVEEVENCDTVCILDGGKIIALDDPQRLRAQYGSEYIRLVPNDASVEAALKAAYPELISPLPRGLMLRIPDPAFTKTFLAEYGDAVSELVFDRQSLESVFLALTGRHLGRPPAPNGKGGRR</sequence>
<dbReference type="SMART" id="SM00382">
    <property type="entry name" value="AAA"/>
    <property type="match status" value="1"/>
</dbReference>
<organism evidence="4 5">
    <name type="scientific">Nitratireductor aestuarii</name>
    <dbReference type="NCBI Taxonomy" id="1735103"/>
    <lineage>
        <taxon>Bacteria</taxon>
        <taxon>Pseudomonadati</taxon>
        <taxon>Pseudomonadota</taxon>
        <taxon>Alphaproteobacteria</taxon>
        <taxon>Hyphomicrobiales</taxon>
        <taxon>Phyllobacteriaceae</taxon>
        <taxon>Nitratireductor</taxon>
    </lineage>
</organism>
<feature type="domain" description="ABC transporter" evidence="3">
    <location>
        <begin position="10"/>
        <end position="240"/>
    </location>
</feature>
<dbReference type="Proteomes" id="UP000636264">
    <property type="component" value="Unassembled WGS sequence"/>
</dbReference>
<reference evidence="4" key="1">
    <citation type="journal article" date="2014" name="Int. J. Syst. Evol. Microbiol.">
        <title>Complete genome sequence of Corynebacterium casei LMG S-19264T (=DSM 44701T), isolated from a smear-ripened cheese.</title>
        <authorList>
            <consortium name="US DOE Joint Genome Institute (JGI-PGF)"/>
            <person name="Walter F."/>
            <person name="Albersmeier A."/>
            <person name="Kalinowski J."/>
            <person name="Ruckert C."/>
        </authorList>
    </citation>
    <scope>NUCLEOTIDE SEQUENCE</scope>
    <source>
        <strain evidence="4">CGMCC 1.15320</strain>
    </source>
</reference>
<evidence type="ECO:0000313" key="4">
    <source>
        <dbReference type="EMBL" id="GGA79599.1"/>
    </source>
</evidence>
<keyword evidence="1" id="KW-0547">Nucleotide-binding</keyword>
<evidence type="ECO:0000256" key="1">
    <source>
        <dbReference type="ARBA" id="ARBA00022741"/>
    </source>
</evidence>
<gene>
    <name evidence="4" type="ORF">GCM10011385_37250</name>
</gene>
<reference evidence="4" key="2">
    <citation type="submission" date="2020-09" db="EMBL/GenBank/DDBJ databases">
        <authorList>
            <person name="Sun Q."/>
            <person name="Zhou Y."/>
        </authorList>
    </citation>
    <scope>NUCLEOTIDE SEQUENCE</scope>
    <source>
        <strain evidence="4">CGMCC 1.15320</strain>
    </source>
</reference>
<keyword evidence="2 4" id="KW-0067">ATP-binding</keyword>
<dbReference type="InterPro" id="IPR003439">
    <property type="entry name" value="ABC_transporter-like_ATP-bd"/>
</dbReference>
<dbReference type="InterPro" id="IPR027417">
    <property type="entry name" value="P-loop_NTPase"/>
</dbReference>
<accession>A0A916W9Q1</accession>
<dbReference type="Pfam" id="PF00005">
    <property type="entry name" value="ABC_tran"/>
    <property type="match status" value="1"/>
</dbReference>
<dbReference type="GO" id="GO:0016887">
    <property type="term" value="F:ATP hydrolysis activity"/>
    <property type="evidence" value="ECO:0007669"/>
    <property type="project" value="InterPro"/>
</dbReference>
<dbReference type="AlphaFoldDB" id="A0A916W9Q1"/>
<dbReference type="EMBL" id="BMIF01000016">
    <property type="protein sequence ID" value="GGA79599.1"/>
    <property type="molecule type" value="Genomic_DNA"/>
</dbReference>
<dbReference type="PROSITE" id="PS50893">
    <property type="entry name" value="ABC_TRANSPORTER_2"/>
    <property type="match status" value="1"/>
</dbReference>
<dbReference type="RefSeq" id="WP_244630453.1">
    <property type="nucleotide sequence ID" value="NZ_BMIF01000016.1"/>
</dbReference>
<name>A0A916W9Q1_9HYPH</name>
<evidence type="ECO:0000259" key="3">
    <source>
        <dbReference type="PROSITE" id="PS50893"/>
    </source>
</evidence>
<dbReference type="PANTHER" id="PTHR43582:SF5">
    <property type="entry name" value="ABC TRANSPORTER"/>
    <property type="match status" value="1"/>
</dbReference>
<proteinExistence type="predicted"/>
<evidence type="ECO:0000313" key="5">
    <source>
        <dbReference type="Proteomes" id="UP000636264"/>
    </source>
</evidence>
<protein>
    <submittedName>
        <fullName evidence="4">Multidrug ABC transporter ATP-binding protein</fullName>
    </submittedName>
</protein>
<dbReference type="InterPro" id="IPR003593">
    <property type="entry name" value="AAA+_ATPase"/>
</dbReference>
<dbReference type="GO" id="GO:0005524">
    <property type="term" value="F:ATP binding"/>
    <property type="evidence" value="ECO:0007669"/>
    <property type="project" value="UniProtKB-KW"/>
</dbReference>
<dbReference type="SUPFAM" id="SSF52540">
    <property type="entry name" value="P-loop containing nucleoside triphosphate hydrolases"/>
    <property type="match status" value="1"/>
</dbReference>